<feature type="compositionally biased region" description="Basic and acidic residues" evidence="1">
    <location>
        <begin position="15"/>
        <end position="41"/>
    </location>
</feature>
<feature type="compositionally biased region" description="Basic and acidic residues" evidence="1">
    <location>
        <begin position="195"/>
        <end position="221"/>
    </location>
</feature>
<evidence type="ECO:0000313" key="2">
    <source>
        <dbReference type="EMBL" id="MPM24410.1"/>
    </source>
</evidence>
<organism evidence="2">
    <name type="scientific">bioreactor metagenome</name>
    <dbReference type="NCBI Taxonomy" id="1076179"/>
    <lineage>
        <taxon>unclassified sequences</taxon>
        <taxon>metagenomes</taxon>
        <taxon>ecological metagenomes</taxon>
    </lineage>
</organism>
<gene>
    <name evidence="2" type="ORF">SDC9_70892</name>
</gene>
<dbReference type="AlphaFoldDB" id="A0A644Y7G5"/>
<feature type="compositionally biased region" description="Basic and acidic residues" evidence="1">
    <location>
        <begin position="168"/>
        <end position="181"/>
    </location>
</feature>
<accession>A0A644Y7G5</accession>
<sequence>MKDDEDRQAHRRQHDVRGPGRREGVPGRMQQHDEDVRRGEDQQTTAGRAGRDPPQGGRQQAGPGQVTGRGEDPADQQRLVDRGDAARGQQRGEAVAHRLQHGEAGPGRDADDQPGPGLRQGAGGADQDPDRDQDLQRLLDDGHGEHRPGLPARRGGVLQDAGQQDAEDTAHRGDPEDRTAVHDAVPGGPVQVGEHGGRGHQRAEQQHGGEEVRVRGDEHRQQHQPVEDPGPAQDEDPAPIAYGPRTVHHAPNVGRAH</sequence>
<feature type="compositionally biased region" description="Low complexity" evidence="1">
    <location>
        <begin position="46"/>
        <end position="64"/>
    </location>
</feature>
<name>A0A644Y7G5_9ZZZZ</name>
<feature type="compositionally biased region" description="Basic and acidic residues" evidence="1">
    <location>
        <begin position="128"/>
        <end position="148"/>
    </location>
</feature>
<reference evidence="2" key="1">
    <citation type="submission" date="2019-08" db="EMBL/GenBank/DDBJ databases">
        <authorList>
            <person name="Kucharzyk K."/>
            <person name="Murdoch R.W."/>
            <person name="Higgins S."/>
            <person name="Loffler F."/>
        </authorList>
    </citation>
    <scope>NUCLEOTIDE SEQUENCE</scope>
</reference>
<proteinExistence type="predicted"/>
<protein>
    <submittedName>
        <fullName evidence="2">Uncharacterized protein</fullName>
    </submittedName>
</protein>
<evidence type="ECO:0000256" key="1">
    <source>
        <dbReference type="SAM" id="MobiDB-lite"/>
    </source>
</evidence>
<feature type="region of interest" description="Disordered" evidence="1">
    <location>
        <begin position="1"/>
        <end position="257"/>
    </location>
</feature>
<comment type="caution">
    <text evidence="2">The sequence shown here is derived from an EMBL/GenBank/DDBJ whole genome shotgun (WGS) entry which is preliminary data.</text>
</comment>
<dbReference type="EMBL" id="VSSQ01004256">
    <property type="protein sequence ID" value="MPM24410.1"/>
    <property type="molecule type" value="Genomic_DNA"/>
</dbReference>